<accession>A0A8J8BD66</accession>
<sequence length="139" mass="14587">MNNDASDRGSRGAGDPREEAERAERLSREDRFEDSLAHSWDPTDAAVDRRLRSLIGPIIPLHAPLYGFERVLVRAQRRRDRALFVGLAAGFTAVAVAAGGVVAGTRSGGSTVQTAACDTASRSAAGASREGTGFGYGLG</sequence>
<reference evidence="3" key="1">
    <citation type="submission" date="2021-04" db="EMBL/GenBank/DDBJ databases">
        <title>Genome based classification of Actinospica acidithermotolerans sp. nov., an actinobacterium isolated from an Indonesian hot spring.</title>
        <authorList>
            <person name="Kusuma A.B."/>
            <person name="Putra K.E."/>
            <person name="Nafisah S."/>
            <person name="Loh J."/>
            <person name="Nouioui I."/>
            <person name="Goodfellow M."/>
        </authorList>
    </citation>
    <scope>NUCLEOTIDE SEQUENCE</scope>
    <source>
        <strain evidence="3">DSM 45618</strain>
    </source>
</reference>
<organism evidence="3 4">
    <name type="scientific">Actinocrinis puniceicyclus</name>
    <dbReference type="NCBI Taxonomy" id="977794"/>
    <lineage>
        <taxon>Bacteria</taxon>
        <taxon>Bacillati</taxon>
        <taxon>Actinomycetota</taxon>
        <taxon>Actinomycetes</taxon>
        <taxon>Catenulisporales</taxon>
        <taxon>Actinospicaceae</taxon>
        <taxon>Actinocrinis</taxon>
    </lineage>
</organism>
<keyword evidence="2" id="KW-0472">Membrane</keyword>
<dbReference type="RefSeq" id="WP_211465180.1">
    <property type="nucleotide sequence ID" value="NZ_JAGSXH010000011.1"/>
</dbReference>
<dbReference type="EMBL" id="JAGSXH010000011">
    <property type="protein sequence ID" value="MBS2962484.1"/>
    <property type="molecule type" value="Genomic_DNA"/>
</dbReference>
<evidence type="ECO:0000313" key="3">
    <source>
        <dbReference type="EMBL" id="MBS2962484.1"/>
    </source>
</evidence>
<name>A0A8J8BD66_9ACTN</name>
<proteinExistence type="predicted"/>
<keyword evidence="2" id="KW-0812">Transmembrane</keyword>
<feature type="non-terminal residue" evidence="3">
    <location>
        <position position="139"/>
    </location>
</feature>
<feature type="compositionally biased region" description="Basic and acidic residues" evidence="1">
    <location>
        <begin position="1"/>
        <end position="36"/>
    </location>
</feature>
<dbReference type="Proteomes" id="UP000677913">
    <property type="component" value="Unassembled WGS sequence"/>
</dbReference>
<dbReference type="AlphaFoldDB" id="A0A8J8BD66"/>
<protein>
    <submittedName>
        <fullName evidence="3">Uncharacterized protein</fullName>
    </submittedName>
</protein>
<keyword evidence="2" id="KW-1133">Transmembrane helix</keyword>
<feature type="transmembrane region" description="Helical" evidence="2">
    <location>
        <begin position="82"/>
        <end position="103"/>
    </location>
</feature>
<gene>
    <name evidence="3" type="ORF">KGA66_05465</name>
</gene>
<evidence type="ECO:0000313" key="4">
    <source>
        <dbReference type="Proteomes" id="UP000677913"/>
    </source>
</evidence>
<evidence type="ECO:0000256" key="1">
    <source>
        <dbReference type="SAM" id="MobiDB-lite"/>
    </source>
</evidence>
<evidence type="ECO:0000256" key="2">
    <source>
        <dbReference type="SAM" id="Phobius"/>
    </source>
</evidence>
<keyword evidence="4" id="KW-1185">Reference proteome</keyword>
<feature type="region of interest" description="Disordered" evidence="1">
    <location>
        <begin position="1"/>
        <end position="39"/>
    </location>
</feature>
<comment type="caution">
    <text evidence="3">The sequence shown here is derived from an EMBL/GenBank/DDBJ whole genome shotgun (WGS) entry which is preliminary data.</text>
</comment>